<comment type="function">
    <text evidence="5 6">Associates with the EF-Tu.GDP complex and induces the exchange of GDP to GTP. It remains bound to the aminoacyl-tRNA.EF-Tu.GTP complex up to the GTP hydrolysis stage on the ribosome.</text>
</comment>
<keyword evidence="4 5" id="KW-0648">Protein biosynthesis</keyword>
<dbReference type="AlphaFoldDB" id="A0A934S2S8"/>
<dbReference type="FunFam" id="1.10.8.10:FF:000001">
    <property type="entry name" value="Elongation factor Ts"/>
    <property type="match status" value="1"/>
</dbReference>
<evidence type="ECO:0000256" key="3">
    <source>
        <dbReference type="ARBA" id="ARBA00022768"/>
    </source>
</evidence>
<dbReference type="GO" id="GO:0005737">
    <property type="term" value="C:cytoplasm"/>
    <property type="evidence" value="ECO:0007669"/>
    <property type="project" value="UniProtKB-SubCell"/>
</dbReference>
<evidence type="ECO:0000256" key="5">
    <source>
        <dbReference type="HAMAP-Rule" id="MF_00050"/>
    </source>
</evidence>
<evidence type="ECO:0000313" key="9">
    <source>
        <dbReference type="EMBL" id="MBK1878379.1"/>
    </source>
</evidence>
<accession>A0A934S2S8</accession>
<evidence type="ECO:0000256" key="2">
    <source>
        <dbReference type="ARBA" id="ARBA00016956"/>
    </source>
</evidence>
<dbReference type="PANTHER" id="PTHR11741">
    <property type="entry name" value="ELONGATION FACTOR TS"/>
    <property type="match status" value="1"/>
</dbReference>
<feature type="region of interest" description="Involved in Mg(2+) ion dislocation from EF-Tu" evidence="5">
    <location>
        <begin position="83"/>
        <end position="86"/>
    </location>
</feature>
<dbReference type="FunFam" id="1.10.286.20:FF:000001">
    <property type="entry name" value="Elongation factor Ts"/>
    <property type="match status" value="1"/>
</dbReference>
<evidence type="ECO:0000256" key="1">
    <source>
        <dbReference type="ARBA" id="ARBA00005532"/>
    </source>
</evidence>
<dbReference type="InterPro" id="IPR001816">
    <property type="entry name" value="Transl_elong_EFTs/EF1B"/>
</dbReference>
<evidence type="ECO:0000256" key="4">
    <source>
        <dbReference type="ARBA" id="ARBA00022917"/>
    </source>
</evidence>
<dbReference type="NCBIfam" id="TIGR00116">
    <property type="entry name" value="tsf"/>
    <property type="match status" value="1"/>
</dbReference>
<dbReference type="EMBL" id="JAENIL010000029">
    <property type="protein sequence ID" value="MBK1878379.1"/>
    <property type="molecule type" value="Genomic_DNA"/>
</dbReference>
<gene>
    <name evidence="5 9" type="primary">tsf</name>
    <name evidence="9" type="ORF">JIN87_15975</name>
</gene>
<dbReference type="RefSeq" id="WP_200356592.1">
    <property type="nucleotide sequence ID" value="NZ_JAENIL010000029.1"/>
</dbReference>
<dbReference type="InterPro" id="IPR014039">
    <property type="entry name" value="Transl_elong_EFTs/EF1B_dimer"/>
</dbReference>
<dbReference type="HAMAP" id="MF_00050">
    <property type="entry name" value="EF_Ts"/>
    <property type="match status" value="1"/>
</dbReference>
<evidence type="ECO:0000256" key="7">
    <source>
        <dbReference type="RuleBase" id="RU000643"/>
    </source>
</evidence>
<dbReference type="SUPFAM" id="SSF54713">
    <property type="entry name" value="Elongation factor Ts (EF-Ts), dimerisation domain"/>
    <property type="match status" value="1"/>
</dbReference>
<dbReference type="GO" id="GO:0003746">
    <property type="term" value="F:translation elongation factor activity"/>
    <property type="evidence" value="ECO:0007669"/>
    <property type="project" value="UniProtKB-UniRule"/>
</dbReference>
<dbReference type="InterPro" id="IPR018101">
    <property type="entry name" value="Transl_elong_Ts_CS"/>
</dbReference>
<dbReference type="InterPro" id="IPR009060">
    <property type="entry name" value="UBA-like_sf"/>
</dbReference>
<organism evidence="9 10">
    <name type="scientific">Pelagicoccus mobilis</name>
    <dbReference type="NCBI Taxonomy" id="415221"/>
    <lineage>
        <taxon>Bacteria</taxon>
        <taxon>Pseudomonadati</taxon>
        <taxon>Verrucomicrobiota</taxon>
        <taxon>Opitutia</taxon>
        <taxon>Puniceicoccales</taxon>
        <taxon>Pelagicoccaceae</taxon>
        <taxon>Pelagicoccus</taxon>
    </lineage>
</organism>
<evidence type="ECO:0000313" key="10">
    <source>
        <dbReference type="Proteomes" id="UP000617628"/>
    </source>
</evidence>
<evidence type="ECO:0000259" key="8">
    <source>
        <dbReference type="Pfam" id="PF00889"/>
    </source>
</evidence>
<dbReference type="Gene3D" id="3.30.479.20">
    <property type="entry name" value="Elongation factor Ts, dimerisation domain"/>
    <property type="match status" value="1"/>
</dbReference>
<proteinExistence type="inferred from homology"/>
<comment type="similarity">
    <text evidence="1 5 6">Belongs to the EF-Ts family.</text>
</comment>
<keyword evidence="5" id="KW-0963">Cytoplasm</keyword>
<dbReference type="Gene3D" id="1.10.286.20">
    <property type="match status" value="1"/>
</dbReference>
<dbReference type="Proteomes" id="UP000617628">
    <property type="component" value="Unassembled WGS sequence"/>
</dbReference>
<keyword evidence="10" id="KW-1185">Reference proteome</keyword>
<protein>
    <recommendedName>
        <fullName evidence="2 5">Elongation factor Ts</fullName>
        <shortName evidence="5">EF-Ts</shortName>
    </recommendedName>
</protein>
<dbReference type="InterPro" id="IPR036402">
    <property type="entry name" value="EF-Ts_dimer_sf"/>
</dbReference>
<reference evidence="9" key="1">
    <citation type="submission" date="2021-01" db="EMBL/GenBank/DDBJ databases">
        <title>Modified the classification status of verrucomicrobia.</title>
        <authorList>
            <person name="Feng X."/>
        </authorList>
    </citation>
    <scope>NUCLEOTIDE SEQUENCE</scope>
    <source>
        <strain evidence="9">KCTC 13126</strain>
    </source>
</reference>
<dbReference type="PROSITE" id="PS01126">
    <property type="entry name" value="EF_TS_1"/>
    <property type="match status" value="1"/>
</dbReference>
<feature type="domain" description="Translation elongation factor EFTs/EF1B dimerisation" evidence="8">
    <location>
        <begin position="95"/>
        <end position="197"/>
    </location>
</feature>
<comment type="subcellular location">
    <subcellularLocation>
        <location evidence="5 7">Cytoplasm</location>
    </subcellularLocation>
</comment>
<dbReference type="CDD" id="cd14275">
    <property type="entry name" value="UBA_EF-Ts"/>
    <property type="match status" value="1"/>
</dbReference>
<dbReference type="SUPFAM" id="SSF46934">
    <property type="entry name" value="UBA-like"/>
    <property type="match status" value="1"/>
</dbReference>
<sequence length="198" mass="21246">MSAQISAKQVGELRAQTGAGLMDCKKALTEANGDLEAAATILRKKGVASADKKSGRATSEGLVDSYIHLGGKVGVLIEVNCETDFVAKNDDFKAFVKDISLHIAALNPVAISREEVPAELVEKEREVAASQAEGKPAQAVQKIIEGKLNKYFAGVCLLDQPFVKDGDKTVQDVLTETIAKLGENMKIKRFVRFAIGEE</sequence>
<keyword evidence="3 5" id="KW-0251">Elongation factor</keyword>
<dbReference type="PANTHER" id="PTHR11741:SF0">
    <property type="entry name" value="ELONGATION FACTOR TS, MITOCHONDRIAL"/>
    <property type="match status" value="1"/>
</dbReference>
<evidence type="ECO:0000256" key="6">
    <source>
        <dbReference type="RuleBase" id="RU000642"/>
    </source>
</evidence>
<name>A0A934S2S8_9BACT</name>
<dbReference type="Pfam" id="PF00889">
    <property type="entry name" value="EF_TS"/>
    <property type="match status" value="1"/>
</dbReference>
<comment type="caution">
    <text evidence="9">The sequence shown here is derived from an EMBL/GenBank/DDBJ whole genome shotgun (WGS) entry which is preliminary data.</text>
</comment>
<dbReference type="PROSITE" id="PS01127">
    <property type="entry name" value="EF_TS_2"/>
    <property type="match status" value="1"/>
</dbReference>
<dbReference type="Gene3D" id="1.10.8.10">
    <property type="entry name" value="DNA helicase RuvA subunit, C-terminal domain"/>
    <property type="match status" value="1"/>
</dbReference>